<evidence type="ECO:0000313" key="1">
    <source>
        <dbReference type="EMBL" id="KAJ8006232.1"/>
    </source>
</evidence>
<dbReference type="EMBL" id="CM055737">
    <property type="protein sequence ID" value="KAJ8006232.1"/>
    <property type="molecule type" value="Genomic_DNA"/>
</dbReference>
<reference evidence="1" key="1">
    <citation type="submission" date="2021-05" db="EMBL/GenBank/DDBJ databases">
        <authorList>
            <person name="Pan Q."/>
            <person name="Jouanno E."/>
            <person name="Zahm M."/>
            <person name="Klopp C."/>
            <person name="Cabau C."/>
            <person name="Louis A."/>
            <person name="Berthelot C."/>
            <person name="Parey E."/>
            <person name="Roest Crollius H."/>
            <person name="Montfort J."/>
            <person name="Robinson-Rechavi M."/>
            <person name="Bouchez O."/>
            <person name="Lampietro C."/>
            <person name="Lopez Roques C."/>
            <person name="Donnadieu C."/>
            <person name="Postlethwait J."/>
            <person name="Bobe J."/>
            <person name="Dillon D."/>
            <person name="Chandos A."/>
            <person name="von Hippel F."/>
            <person name="Guiguen Y."/>
        </authorList>
    </citation>
    <scope>NUCLEOTIDE SEQUENCE</scope>
    <source>
        <strain evidence="1">YG-Jan2019</strain>
    </source>
</reference>
<accession>A0ACC2GRP8</accession>
<organism evidence="1 2">
    <name type="scientific">Dallia pectoralis</name>
    <name type="common">Alaska blackfish</name>
    <dbReference type="NCBI Taxonomy" id="75939"/>
    <lineage>
        <taxon>Eukaryota</taxon>
        <taxon>Metazoa</taxon>
        <taxon>Chordata</taxon>
        <taxon>Craniata</taxon>
        <taxon>Vertebrata</taxon>
        <taxon>Euteleostomi</taxon>
        <taxon>Actinopterygii</taxon>
        <taxon>Neopterygii</taxon>
        <taxon>Teleostei</taxon>
        <taxon>Protacanthopterygii</taxon>
        <taxon>Esociformes</taxon>
        <taxon>Umbridae</taxon>
        <taxon>Dallia</taxon>
    </lineage>
</organism>
<comment type="caution">
    <text evidence="1">The sequence shown here is derived from an EMBL/GenBank/DDBJ whole genome shotgun (WGS) entry which is preliminary data.</text>
</comment>
<proteinExistence type="predicted"/>
<protein>
    <submittedName>
        <fullName evidence="1">Uncharacterized protein</fullName>
    </submittedName>
</protein>
<keyword evidence="2" id="KW-1185">Reference proteome</keyword>
<sequence>MSMGGTSIRIDHKQVFITSTFGSILKMDSTKKITKKLADTAKGTALWVSSVGNQIRQILVSVLTAQDGPGLDPMVSGLVQRYAQAGAAPRSCSLWTVAAAHRRGLQSCRPAAAGTDGEKGRDLMGIPLLNRAKMEHIWTTQKKHVKCIQDVPGVLLYTETGSCTKEGFQLTTYRLAECLVELRHQTSMTIHSQQPINIVGLWQDLLDYDKQRVVFAARHQEKLTNGRFRHKNKVEFTPDVVSLKWRVLASTGSPAQWIDCCRLVEAMFIRLWNIHKNPKKQGNTTMSRWTLNLQDYRKIRQLVVGNEQGWTGYREYRAFSRWANGDILSFFAAAPSGRTELEVACERTFSTLKFIKSRLQSSLSGNRLEMLMLMATEKDILMSLGSDMVIDRVAEKSDLLRKLLL</sequence>
<name>A0ACC2GRP8_DALPE</name>
<gene>
    <name evidence="1" type="ORF">DPEC_G00126170</name>
</gene>
<evidence type="ECO:0000313" key="2">
    <source>
        <dbReference type="Proteomes" id="UP001157502"/>
    </source>
</evidence>
<dbReference type="Proteomes" id="UP001157502">
    <property type="component" value="Chromosome 10"/>
</dbReference>